<keyword evidence="13" id="KW-1185">Reference proteome</keyword>
<evidence type="ECO:0000256" key="10">
    <source>
        <dbReference type="ARBA" id="ARBA00023136"/>
    </source>
</evidence>
<proteinExistence type="inferred from homology"/>
<dbReference type="PRINTS" id="PR00463">
    <property type="entry name" value="EP450I"/>
</dbReference>
<keyword evidence="4 11" id="KW-0812">Transmembrane</keyword>
<dbReference type="GO" id="GO:0005506">
    <property type="term" value="F:iron ion binding"/>
    <property type="evidence" value="ECO:0007669"/>
    <property type="project" value="InterPro"/>
</dbReference>
<evidence type="ECO:0000256" key="2">
    <source>
        <dbReference type="ARBA" id="ARBA00010617"/>
    </source>
</evidence>
<evidence type="ECO:0000256" key="9">
    <source>
        <dbReference type="ARBA" id="ARBA00023033"/>
    </source>
</evidence>
<keyword evidence="6 11" id="KW-1133">Transmembrane helix</keyword>
<dbReference type="EMBL" id="JAQQAF010000006">
    <property type="protein sequence ID" value="KAJ8476001.1"/>
    <property type="molecule type" value="Genomic_DNA"/>
</dbReference>
<dbReference type="InterPro" id="IPR036396">
    <property type="entry name" value="Cyt_P450_sf"/>
</dbReference>
<dbReference type="InterPro" id="IPR002401">
    <property type="entry name" value="Cyt_P450_E_grp-I"/>
</dbReference>
<organism evidence="12 13">
    <name type="scientific">Ensete ventricosum</name>
    <name type="common">Abyssinian banana</name>
    <name type="synonym">Musa ensete</name>
    <dbReference type="NCBI Taxonomy" id="4639"/>
    <lineage>
        <taxon>Eukaryota</taxon>
        <taxon>Viridiplantae</taxon>
        <taxon>Streptophyta</taxon>
        <taxon>Embryophyta</taxon>
        <taxon>Tracheophyta</taxon>
        <taxon>Spermatophyta</taxon>
        <taxon>Magnoliopsida</taxon>
        <taxon>Liliopsida</taxon>
        <taxon>Zingiberales</taxon>
        <taxon>Musaceae</taxon>
        <taxon>Ensete</taxon>
    </lineage>
</organism>
<evidence type="ECO:0000256" key="5">
    <source>
        <dbReference type="ARBA" id="ARBA00022723"/>
    </source>
</evidence>
<keyword evidence="3" id="KW-0349">Heme</keyword>
<dbReference type="GO" id="GO:0004497">
    <property type="term" value="F:monooxygenase activity"/>
    <property type="evidence" value="ECO:0007669"/>
    <property type="project" value="UniProtKB-KW"/>
</dbReference>
<dbReference type="PRINTS" id="PR00385">
    <property type="entry name" value="P450"/>
</dbReference>
<comment type="similarity">
    <text evidence="2">Belongs to the cytochrome P450 family.</text>
</comment>
<accession>A0AAV8P945</accession>
<dbReference type="GO" id="GO:0016020">
    <property type="term" value="C:membrane"/>
    <property type="evidence" value="ECO:0007669"/>
    <property type="project" value="UniProtKB-SubCell"/>
</dbReference>
<dbReference type="GO" id="GO:0020037">
    <property type="term" value="F:heme binding"/>
    <property type="evidence" value="ECO:0007669"/>
    <property type="project" value="InterPro"/>
</dbReference>
<feature type="transmembrane region" description="Helical" evidence="11">
    <location>
        <begin position="215"/>
        <end position="232"/>
    </location>
</feature>
<dbReference type="Pfam" id="PF00067">
    <property type="entry name" value="p450"/>
    <property type="match status" value="1"/>
</dbReference>
<comment type="subcellular location">
    <subcellularLocation>
        <location evidence="1">Membrane</location>
    </subcellularLocation>
</comment>
<keyword evidence="10 11" id="KW-0472">Membrane</keyword>
<dbReference type="GO" id="GO:0016705">
    <property type="term" value="F:oxidoreductase activity, acting on paired donors, with incorporation or reduction of molecular oxygen"/>
    <property type="evidence" value="ECO:0007669"/>
    <property type="project" value="InterPro"/>
</dbReference>
<keyword evidence="7" id="KW-0560">Oxidoreductase</keyword>
<evidence type="ECO:0000256" key="8">
    <source>
        <dbReference type="ARBA" id="ARBA00023004"/>
    </source>
</evidence>
<dbReference type="PANTHER" id="PTHR24282">
    <property type="entry name" value="CYTOCHROME P450 FAMILY MEMBER"/>
    <property type="match status" value="1"/>
</dbReference>
<keyword evidence="9" id="KW-0503">Monooxygenase</keyword>
<evidence type="ECO:0000256" key="6">
    <source>
        <dbReference type="ARBA" id="ARBA00022989"/>
    </source>
</evidence>
<dbReference type="InterPro" id="IPR001128">
    <property type="entry name" value="Cyt_P450"/>
</dbReference>
<dbReference type="Proteomes" id="UP001222027">
    <property type="component" value="Unassembled WGS sequence"/>
</dbReference>
<dbReference type="AlphaFoldDB" id="A0AAV8P945"/>
<evidence type="ECO:0000313" key="12">
    <source>
        <dbReference type="EMBL" id="KAJ8476001.1"/>
    </source>
</evidence>
<evidence type="ECO:0000256" key="1">
    <source>
        <dbReference type="ARBA" id="ARBA00004370"/>
    </source>
</evidence>
<dbReference type="InterPro" id="IPR050665">
    <property type="entry name" value="Cytochrome_P450_Monooxygen"/>
</dbReference>
<gene>
    <name evidence="12" type="ORF">OPV22_019728</name>
</gene>
<dbReference type="SUPFAM" id="SSF48264">
    <property type="entry name" value="Cytochrome P450"/>
    <property type="match status" value="1"/>
</dbReference>
<name>A0AAV8P945_ENSVE</name>
<keyword evidence="5" id="KW-0479">Metal-binding</keyword>
<evidence type="ECO:0008006" key="14">
    <source>
        <dbReference type="Google" id="ProtNLM"/>
    </source>
</evidence>
<dbReference type="GO" id="GO:0006629">
    <property type="term" value="P:lipid metabolic process"/>
    <property type="evidence" value="ECO:0007669"/>
    <property type="project" value="UniProtKB-ARBA"/>
</dbReference>
<dbReference type="PANTHER" id="PTHR24282:SF211">
    <property type="entry name" value="CYTOCHROME P450-RELATED"/>
    <property type="match status" value="1"/>
</dbReference>
<reference evidence="12 13" key="1">
    <citation type="submission" date="2022-12" db="EMBL/GenBank/DDBJ databases">
        <title>Chromosome-scale assembly of the Ensete ventricosum genome.</title>
        <authorList>
            <person name="Dussert Y."/>
            <person name="Stocks J."/>
            <person name="Wendawek A."/>
            <person name="Woldeyes F."/>
            <person name="Nichols R.A."/>
            <person name="Borrell J.S."/>
        </authorList>
    </citation>
    <scope>NUCLEOTIDE SEQUENCE [LARGE SCALE GENOMIC DNA]</scope>
    <source>
        <strain evidence="13">cv. Maze</strain>
        <tissue evidence="12">Seeds</tissue>
    </source>
</reference>
<evidence type="ECO:0000256" key="7">
    <source>
        <dbReference type="ARBA" id="ARBA00023002"/>
    </source>
</evidence>
<dbReference type="Gene3D" id="1.10.630.10">
    <property type="entry name" value="Cytochrome P450"/>
    <property type="match status" value="1"/>
</dbReference>
<evidence type="ECO:0000256" key="4">
    <source>
        <dbReference type="ARBA" id="ARBA00022692"/>
    </source>
</evidence>
<sequence length="274" mass="32146">MERLKCWVPAIASSTSSMLDEWEARNENRFVFEIDVNKEFHAFTAEVVSQVAFGSSYEEGKQIFQLQEEQMLLVSLALRSVYIPGFRFIPTKKNKKRWRLNKEIRNSLRKLIEINGNECESSRNLLGLMMLANKNDEEEKMGIEEIIYECKTFYFAGKETTANFLTWVILLLALHEDWQKKAREEVVCVFGLHKHPYAEGLGNLKIVSMVLKETLRLWLVGIWTLVFLWNICSDQMHIQKKYFWNISSDPYASVSDVRLIQQEQNIPLEPKRIL</sequence>
<comment type="caution">
    <text evidence="12">The sequence shown here is derived from an EMBL/GenBank/DDBJ whole genome shotgun (WGS) entry which is preliminary data.</text>
</comment>
<protein>
    <recommendedName>
        <fullName evidence="14">Cytochrome P450</fullName>
    </recommendedName>
</protein>
<evidence type="ECO:0000256" key="11">
    <source>
        <dbReference type="SAM" id="Phobius"/>
    </source>
</evidence>
<keyword evidence="8" id="KW-0408">Iron</keyword>
<evidence type="ECO:0000313" key="13">
    <source>
        <dbReference type="Proteomes" id="UP001222027"/>
    </source>
</evidence>
<evidence type="ECO:0000256" key="3">
    <source>
        <dbReference type="ARBA" id="ARBA00022617"/>
    </source>
</evidence>